<feature type="compositionally biased region" description="Polar residues" evidence="1">
    <location>
        <begin position="56"/>
        <end position="77"/>
    </location>
</feature>
<keyword evidence="3" id="KW-1185">Reference proteome</keyword>
<name>A0A026X1D5_OOCBI</name>
<organism evidence="2 3">
    <name type="scientific">Ooceraea biroi</name>
    <name type="common">Clonal raider ant</name>
    <name type="synonym">Cerapachys biroi</name>
    <dbReference type="NCBI Taxonomy" id="2015173"/>
    <lineage>
        <taxon>Eukaryota</taxon>
        <taxon>Metazoa</taxon>
        <taxon>Ecdysozoa</taxon>
        <taxon>Arthropoda</taxon>
        <taxon>Hexapoda</taxon>
        <taxon>Insecta</taxon>
        <taxon>Pterygota</taxon>
        <taxon>Neoptera</taxon>
        <taxon>Endopterygota</taxon>
        <taxon>Hymenoptera</taxon>
        <taxon>Apocrita</taxon>
        <taxon>Aculeata</taxon>
        <taxon>Formicoidea</taxon>
        <taxon>Formicidae</taxon>
        <taxon>Dorylinae</taxon>
        <taxon>Ooceraea</taxon>
    </lineage>
</organism>
<gene>
    <name evidence="2" type="ORF">X777_05419</name>
</gene>
<sequence length="126" mass="13825">MVRTRAQREMDRQRLEDLTLPLLKEEARSLGLCLAEDITRARCIELILECMGGEATGSTQKAPKRIPSTSEGTSGNIRQAPENPVLDVCVTLLAQLQQQQVLLQQLIAAVGGSRRNINGSRNEQTG</sequence>
<proteinExistence type="predicted"/>
<feature type="region of interest" description="Disordered" evidence="1">
    <location>
        <begin position="55"/>
        <end position="80"/>
    </location>
</feature>
<reference evidence="2 3" key="1">
    <citation type="journal article" date="2014" name="Curr. Biol.">
        <title>The genome of the clonal raider ant Cerapachys biroi.</title>
        <authorList>
            <person name="Oxley P.R."/>
            <person name="Ji L."/>
            <person name="Fetter-Pruneda I."/>
            <person name="McKenzie S.K."/>
            <person name="Li C."/>
            <person name="Hu H."/>
            <person name="Zhang G."/>
            <person name="Kronauer D.J."/>
        </authorList>
    </citation>
    <scope>NUCLEOTIDE SEQUENCE [LARGE SCALE GENOMIC DNA]</scope>
</reference>
<dbReference type="EMBL" id="KK107031">
    <property type="protein sequence ID" value="EZA62092.1"/>
    <property type="molecule type" value="Genomic_DNA"/>
</dbReference>
<dbReference type="Proteomes" id="UP000053097">
    <property type="component" value="Unassembled WGS sequence"/>
</dbReference>
<evidence type="ECO:0000313" key="3">
    <source>
        <dbReference type="Proteomes" id="UP000053097"/>
    </source>
</evidence>
<dbReference type="AlphaFoldDB" id="A0A026X1D5"/>
<evidence type="ECO:0000256" key="1">
    <source>
        <dbReference type="SAM" id="MobiDB-lite"/>
    </source>
</evidence>
<evidence type="ECO:0000313" key="2">
    <source>
        <dbReference type="EMBL" id="EZA62092.1"/>
    </source>
</evidence>
<protein>
    <submittedName>
        <fullName evidence="2">Uncharacterized protein</fullName>
    </submittedName>
</protein>
<accession>A0A026X1D5</accession>